<dbReference type="CDD" id="cd02208">
    <property type="entry name" value="cupin_RmlC-like"/>
    <property type="match status" value="1"/>
</dbReference>
<name>A0ABW1XGJ0_9ALTE</name>
<gene>
    <name evidence="1" type="ORF">ACFP85_03015</name>
</gene>
<evidence type="ECO:0000313" key="2">
    <source>
        <dbReference type="Proteomes" id="UP001596364"/>
    </source>
</evidence>
<reference evidence="2" key="1">
    <citation type="journal article" date="2019" name="Int. J. Syst. Evol. Microbiol.">
        <title>The Global Catalogue of Microorganisms (GCM) 10K type strain sequencing project: providing services to taxonomists for standard genome sequencing and annotation.</title>
        <authorList>
            <consortium name="The Broad Institute Genomics Platform"/>
            <consortium name="The Broad Institute Genome Sequencing Center for Infectious Disease"/>
            <person name="Wu L."/>
            <person name="Ma J."/>
        </authorList>
    </citation>
    <scope>NUCLEOTIDE SEQUENCE [LARGE SCALE GENOMIC DNA]</scope>
    <source>
        <strain evidence="2">CGMCC 1.16031</strain>
    </source>
</reference>
<proteinExistence type="predicted"/>
<dbReference type="InterPro" id="IPR014710">
    <property type="entry name" value="RmlC-like_jellyroll"/>
</dbReference>
<organism evidence="1 2">
    <name type="scientific">Pseudobowmanella zhangzhouensis</name>
    <dbReference type="NCBI Taxonomy" id="1537679"/>
    <lineage>
        <taxon>Bacteria</taxon>
        <taxon>Pseudomonadati</taxon>
        <taxon>Pseudomonadota</taxon>
        <taxon>Gammaproteobacteria</taxon>
        <taxon>Alteromonadales</taxon>
        <taxon>Alteromonadaceae</taxon>
    </lineage>
</organism>
<comment type="caution">
    <text evidence="1">The sequence shown here is derived from an EMBL/GenBank/DDBJ whole genome shotgun (WGS) entry which is preliminary data.</text>
</comment>
<evidence type="ECO:0000313" key="1">
    <source>
        <dbReference type="EMBL" id="MFC6439125.1"/>
    </source>
</evidence>
<protein>
    <submittedName>
        <fullName evidence="1">Cupin domain-containing protein</fullName>
    </submittedName>
</protein>
<dbReference type="RefSeq" id="WP_131259237.1">
    <property type="nucleotide sequence ID" value="NZ_JBHSUS010000001.1"/>
</dbReference>
<dbReference type="Gene3D" id="2.60.120.10">
    <property type="entry name" value="Jelly Rolls"/>
    <property type="match status" value="1"/>
</dbReference>
<sequence length="129" mass="14507">MRCNLTTDSIVLTPTQAAHTESADSGLYERIERLYAGFRDHQLISYHTFSADWQQWERHPHGDEIAVLLSGSITFMLATTKGEQCVELSSHLDYVVIPRNTWHTARVTDTASMLFITPGEGTEHKACKG</sequence>
<dbReference type="Proteomes" id="UP001596364">
    <property type="component" value="Unassembled WGS sequence"/>
</dbReference>
<dbReference type="SUPFAM" id="SSF51182">
    <property type="entry name" value="RmlC-like cupins"/>
    <property type="match status" value="1"/>
</dbReference>
<dbReference type="EMBL" id="JBHSUS010000001">
    <property type="protein sequence ID" value="MFC6439125.1"/>
    <property type="molecule type" value="Genomic_DNA"/>
</dbReference>
<keyword evidence="2" id="KW-1185">Reference proteome</keyword>
<accession>A0ABW1XGJ0</accession>
<dbReference type="InterPro" id="IPR011051">
    <property type="entry name" value="RmlC_Cupin_sf"/>
</dbReference>